<reference evidence="2" key="1">
    <citation type="submission" date="2014-03" db="EMBL/GenBank/DDBJ databases">
        <title>The Genome Sequence of Puccinia striiformis f. sp. tritici PST-78.</title>
        <authorList>
            <consortium name="The Broad Institute Genome Sequencing Platform"/>
            <person name="Cuomo C."/>
            <person name="Hulbert S."/>
            <person name="Chen X."/>
            <person name="Walker B."/>
            <person name="Young S.K."/>
            <person name="Zeng Q."/>
            <person name="Gargeya S."/>
            <person name="Fitzgerald M."/>
            <person name="Haas B."/>
            <person name="Abouelleil A."/>
            <person name="Alvarado L."/>
            <person name="Arachchi H.M."/>
            <person name="Berlin A.M."/>
            <person name="Chapman S.B."/>
            <person name="Goldberg J."/>
            <person name="Griggs A."/>
            <person name="Gujja S."/>
            <person name="Hansen M."/>
            <person name="Howarth C."/>
            <person name="Imamovic A."/>
            <person name="Larimer J."/>
            <person name="McCowan C."/>
            <person name="Montmayeur A."/>
            <person name="Murphy C."/>
            <person name="Neiman D."/>
            <person name="Pearson M."/>
            <person name="Priest M."/>
            <person name="Roberts A."/>
            <person name="Saif S."/>
            <person name="Shea T."/>
            <person name="Sisk P."/>
            <person name="Sykes S."/>
            <person name="Wortman J."/>
            <person name="Nusbaum C."/>
            <person name="Birren B."/>
        </authorList>
    </citation>
    <scope>NUCLEOTIDE SEQUENCE [LARGE SCALE GENOMIC DNA]</scope>
    <source>
        <strain evidence="2">race PST-78</strain>
    </source>
</reference>
<keyword evidence="2" id="KW-1185">Reference proteome</keyword>
<dbReference type="AlphaFoldDB" id="A0A0L0UZH7"/>
<gene>
    <name evidence="1" type="ORF">PSTG_14446</name>
</gene>
<dbReference type="EMBL" id="AJIL01000173">
    <property type="protein sequence ID" value="KNE92154.1"/>
    <property type="molecule type" value="Genomic_DNA"/>
</dbReference>
<sequence length="131" mass="15253">MLSVFGLSESSKLEHDDDWISWNLCDPAEPKAMEYWIKWSSYRDQARKMTRENLSSKFPISDKTTDSSLKESLEALCLNHFVVHPNLSNLNPSDYSDPFSFFSGQEDLHIDQILEPLKSTLKTCLPIWYQF</sequence>
<comment type="caution">
    <text evidence="1">The sequence shown here is derived from an EMBL/GenBank/DDBJ whole genome shotgun (WGS) entry which is preliminary data.</text>
</comment>
<dbReference type="STRING" id="1165861.A0A0L0UZH7"/>
<name>A0A0L0UZH7_9BASI</name>
<organism evidence="1 2">
    <name type="scientific">Puccinia striiformis f. sp. tritici PST-78</name>
    <dbReference type="NCBI Taxonomy" id="1165861"/>
    <lineage>
        <taxon>Eukaryota</taxon>
        <taxon>Fungi</taxon>
        <taxon>Dikarya</taxon>
        <taxon>Basidiomycota</taxon>
        <taxon>Pucciniomycotina</taxon>
        <taxon>Pucciniomycetes</taxon>
        <taxon>Pucciniales</taxon>
        <taxon>Pucciniaceae</taxon>
        <taxon>Puccinia</taxon>
    </lineage>
</organism>
<proteinExistence type="predicted"/>
<protein>
    <submittedName>
        <fullName evidence="1">Uncharacterized protein</fullName>
    </submittedName>
</protein>
<dbReference type="Proteomes" id="UP000054564">
    <property type="component" value="Unassembled WGS sequence"/>
</dbReference>
<evidence type="ECO:0000313" key="2">
    <source>
        <dbReference type="Proteomes" id="UP000054564"/>
    </source>
</evidence>
<accession>A0A0L0UZH7</accession>
<evidence type="ECO:0000313" key="1">
    <source>
        <dbReference type="EMBL" id="KNE92154.1"/>
    </source>
</evidence>